<comment type="caution">
    <text evidence="5">The sequence shown here is derived from an EMBL/GenBank/DDBJ whole genome shotgun (WGS) entry which is preliminary data.</text>
</comment>
<dbReference type="AlphaFoldDB" id="A0A099I7J4"/>
<evidence type="ECO:0000313" key="5">
    <source>
        <dbReference type="EMBL" id="KGJ53909.1"/>
    </source>
</evidence>
<dbReference type="GeneID" id="88859413"/>
<name>A0A099I7J4_CLOIN</name>
<organism evidence="5 7">
    <name type="scientific">Clostridium innocuum</name>
    <dbReference type="NCBI Taxonomy" id="1522"/>
    <lineage>
        <taxon>Bacteria</taxon>
        <taxon>Bacillati</taxon>
        <taxon>Bacillota</taxon>
        <taxon>Clostridia</taxon>
        <taxon>Eubacteriales</taxon>
        <taxon>Clostridiaceae</taxon>
        <taxon>Clostridium</taxon>
    </lineage>
</organism>
<keyword evidence="1 5" id="KW-0489">Methyltransferase</keyword>
<dbReference type="GO" id="GO:0032259">
    <property type="term" value="P:methylation"/>
    <property type="evidence" value="ECO:0007669"/>
    <property type="project" value="UniProtKB-KW"/>
</dbReference>
<dbReference type="GO" id="GO:0008168">
    <property type="term" value="F:methyltransferase activity"/>
    <property type="evidence" value="ECO:0007669"/>
    <property type="project" value="UniProtKB-KW"/>
</dbReference>
<evidence type="ECO:0000256" key="3">
    <source>
        <dbReference type="ARBA" id="ARBA00022691"/>
    </source>
</evidence>
<dbReference type="Pfam" id="PF05063">
    <property type="entry name" value="MT-A70"/>
    <property type="match status" value="1"/>
</dbReference>
<evidence type="ECO:0000313" key="7">
    <source>
        <dbReference type="Proteomes" id="UP000030008"/>
    </source>
</evidence>
<dbReference type="SUPFAM" id="SSF53335">
    <property type="entry name" value="S-adenosyl-L-methionine-dependent methyltransferases"/>
    <property type="match status" value="1"/>
</dbReference>
<dbReference type="InterPro" id="IPR007757">
    <property type="entry name" value="MT-A70-like"/>
</dbReference>
<dbReference type="PROSITE" id="PS51143">
    <property type="entry name" value="MT_A70"/>
    <property type="match status" value="1"/>
</dbReference>
<dbReference type="InterPro" id="IPR029063">
    <property type="entry name" value="SAM-dependent_MTases_sf"/>
</dbReference>
<dbReference type="Proteomes" id="UP001203972">
    <property type="component" value="Unassembled WGS sequence"/>
</dbReference>
<dbReference type="PANTHER" id="PTHR12829:SF7">
    <property type="entry name" value="N6-ADENOSINE-METHYLTRANSFERASE CATALYTIC SUBUNIT"/>
    <property type="match status" value="1"/>
</dbReference>
<dbReference type="EMBL" id="JAKTMA010000038">
    <property type="protein sequence ID" value="MCR0234698.1"/>
    <property type="molecule type" value="Genomic_DNA"/>
</dbReference>
<dbReference type="EMBL" id="JQIF01000027">
    <property type="protein sequence ID" value="KGJ53909.1"/>
    <property type="molecule type" value="Genomic_DNA"/>
</dbReference>
<proteinExistence type="inferred from homology"/>
<gene>
    <name evidence="5" type="ORF">CIAN88_06580</name>
    <name evidence="6" type="ORF">MKC95_18180</name>
</gene>
<protein>
    <submittedName>
        <fullName evidence="5">DNA methyltransferase</fullName>
    </submittedName>
    <submittedName>
        <fullName evidence="6">MT-A70 family methyltransferase</fullName>
    </submittedName>
</protein>
<evidence type="ECO:0000256" key="2">
    <source>
        <dbReference type="ARBA" id="ARBA00022679"/>
    </source>
</evidence>
<reference evidence="6" key="2">
    <citation type="journal article" date="2022" name="Clin. Infect. Dis.">
        <title>Association between Clostridium innocuum and antibiotic-associated diarrhea in adults and children: A cross-sectional study and comparative genomics analysis.</title>
        <authorList>
            <person name="Cherny K.E."/>
            <person name="Muscat E.B."/>
            <person name="Balaji A."/>
            <person name="Mukherjee J."/>
            <person name="Ozer E.A."/>
            <person name="Angarone M.P."/>
            <person name="Hauser A.R."/>
            <person name="Sichel J.S."/>
            <person name="Amponsah E."/>
            <person name="Kociolek L.K."/>
        </authorList>
    </citation>
    <scope>NUCLEOTIDE SEQUENCE</scope>
    <source>
        <strain evidence="6">NU1-AC-029v</strain>
    </source>
</reference>
<dbReference type="RefSeq" id="WP_002604480.1">
    <property type="nucleotide sequence ID" value="NZ_CABHIW010000009.1"/>
</dbReference>
<keyword evidence="2 5" id="KW-0808">Transferase</keyword>
<evidence type="ECO:0000256" key="4">
    <source>
        <dbReference type="PROSITE-ProRule" id="PRU00489"/>
    </source>
</evidence>
<sequence length="182" mass="21162">MKKYKIIYADPPWRYARSKVQGAAEKHYPTMSIEELCALPVKEIADKDCILFLWATFPQLKEALQLIKAWGFTYKSVAFVWLKQNRKSPTWFYGLGFWTRGNAEICLLATKGHPKRQSNKVHQFIISPVEQHSKKPDITREKILALMGDLPRIELFARQHTPGWDVWGNEIKSDIRFAGKEV</sequence>
<comment type="similarity">
    <text evidence="4">Belongs to the MT-A70-like family.</text>
</comment>
<dbReference type="Proteomes" id="UP000030008">
    <property type="component" value="Unassembled WGS sequence"/>
</dbReference>
<dbReference type="PANTHER" id="PTHR12829">
    <property type="entry name" value="N6-ADENOSINE-METHYLTRANSFERASE"/>
    <property type="match status" value="1"/>
</dbReference>
<accession>A0A099I7J4</accession>
<keyword evidence="3" id="KW-0949">S-adenosyl-L-methionine</keyword>
<evidence type="ECO:0000256" key="1">
    <source>
        <dbReference type="ARBA" id="ARBA00022603"/>
    </source>
</evidence>
<reference evidence="5 7" key="1">
    <citation type="submission" date="2014-08" db="EMBL/GenBank/DDBJ databases">
        <title>Clostridium innocuum, an unnegligible vancomycin-resistant pathogen causing extra-intestinal infections.</title>
        <authorList>
            <person name="Feng Y."/>
            <person name="Chiu C.-H."/>
        </authorList>
    </citation>
    <scope>NUCLEOTIDE SEQUENCE [LARGE SCALE GENOMIC DNA]</scope>
    <source>
        <strain evidence="5 7">AN88</strain>
    </source>
</reference>
<evidence type="ECO:0000313" key="6">
    <source>
        <dbReference type="EMBL" id="MCR0234698.1"/>
    </source>
</evidence>